<dbReference type="InterPro" id="IPR045851">
    <property type="entry name" value="AMP-bd_C_sf"/>
</dbReference>
<dbReference type="Gene3D" id="3.20.20.30">
    <property type="entry name" value="Luciferase-like domain"/>
    <property type="match status" value="1"/>
</dbReference>
<dbReference type="Gene3D" id="1.10.1200.10">
    <property type="entry name" value="ACP-like"/>
    <property type="match status" value="1"/>
</dbReference>
<dbReference type="Gene3D" id="3.30.559.10">
    <property type="entry name" value="Chloramphenicol acetyltransferase-like domain"/>
    <property type="match status" value="1"/>
</dbReference>
<dbReference type="PANTHER" id="PTHR45527">
    <property type="entry name" value="NONRIBOSOMAL PEPTIDE SYNTHETASE"/>
    <property type="match status" value="1"/>
</dbReference>
<dbReference type="Gene3D" id="3.30.559.30">
    <property type="entry name" value="Nonribosomal peptide synthetase, condensation domain"/>
    <property type="match status" value="1"/>
</dbReference>
<dbReference type="InterPro" id="IPR024011">
    <property type="entry name" value="Biosynth_lucif-like_mOase_dom"/>
</dbReference>
<gene>
    <name evidence="5" type="ORF">DF182_26700</name>
</gene>
<dbReference type="InterPro" id="IPR020845">
    <property type="entry name" value="AMP-binding_CS"/>
</dbReference>
<dbReference type="GO" id="GO:0016705">
    <property type="term" value="F:oxidoreductase activity, acting on paired donors, with incorporation or reduction of molecular oxygen"/>
    <property type="evidence" value="ECO:0007669"/>
    <property type="project" value="InterPro"/>
</dbReference>
<keyword evidence="2" id="KW-0596">Phosphopantetheine</keyword>
<dbReference type="InterPro" id="IPR011251">
    <property type="entry name" value="Luciferase-like_dom"/>
</dbReference>
<evidence type="ECO:0000256" key="1">
    <source>
        <dbReference type="ARBA" id="ARBA00001957"/>
    </source>
</evidence>
<dbReference type="OrthoDB" id="9814695at2"/>
<dbReference type="GO" id="GO:0044550">
    <property type="term" value="P:secondary metabolite biosynthetic process"/>
    <property type="evidence" value="ECO:0007669"/>
    <property type="project" value="TreeGrafter"/>
</dbReference>
<dbReference type="PROSITE" id="PS00455">
    <property type="entry name" value="AMP_BINDING"/>
    <property type="match status" value="1"/>
</dbReference>
<dbReference type="InterPro" id="IPR020806">
    <property type="entry name" value="PKS_PP-bd"/>
</dbReference>
<dbReference type="Gene3D" id="3.30.300.30">
    <property type="match status" value="1"/>
</dbReference>
<dbReference type="Proteomes" id="UP000253410">
    <property type="component" value="Unassembled WGS sequence"/>
</dbReference>
<accession>A0A365XWI7</accession>
<evidence type="ECO:0000313" key="5">
    <source>
        <dbReference type="EMBL" id="RBL90064.1"/>
    </source>
</evidence>
<dbReference type="Pfam" id="PF00501">
    <property type="entry name" value="AMP-binding"/>
    <property type="match status" value="2"/>
</dbReference>
<dbReference type="CDD" id="cd19531">
    <property type="entry name" value="LCL_NRPS-like"/>
    <property type="match status" value="1"/>
</dbReference>
<dbReference type="Gene3D" id="3.40.50.980">
    <property type="match status" value="2"/>
</dbReference>
<dbReference type="InterPro" id="IPR001242">
    <property type="entry name" value="Condensation_dom"/>
</dbReference>
<dbReference type="RefSeq" id="WP_113618814.1">
    <property type="nucleotide sequence ID" value="NZ_QFFJ01000002.1"/>
</dbReference>
<dbReference type="Pfam" id="PF00296">
    <property type="entry name" value="Bac_luciferase"/>
    <property type="match status" value="1"/>
</dbReference>
<dbReference type="EMBL" id="QFFJ01000002">
    <property type="protein sequence ID" value="RBL90064.1"/>
    <property type="molecule type" value="Genomic_DNA"/>
</dbReference>
<dbReference type="GO" id="GO:0031177">
    <property type="term" value="F:phosphopantetheine binding"/>
    <property type="evidence" value="ECO:0007669"/>
    <property type="project" value="InterPro"/>
</dbReference>
<dbReference type="InterPro" id="IPR036661">
    <property type="entry name" value="Luciferase-like_sf"/>
</dbReference>
<dbReference type="InterPro" id="IPR000873">
    <property type="entry name" value="AMP-dep_synth/lig_dom"/>
</dbReference>
<dbReference type="SUPFAM" id="SSF51679">
    <property type="entry name" value="Bacterial luciferase-like"/>
    <property type="match status" value="1"/>
</dbReference>
<dbReference type="InterPro" id="IPR023213">
    <property type="entry name" value="CAT-like_dom_sf"/>
</dbReference>
<dbReference type="SMART" id="SM00823">
    <property type="entry name" value="PKS_PP"/>
    <property type="match status" value="1"/>
</dbReference>
<dbReference type="Pfam" id="PF00668">
    <property type="entry name" value="Condensation"/>
    <property type="match status" value="1"/>
</dbReference>
<comment type="caution">
    <text evidence="5">The sequence shown here is derived from an EMBL/GenBank/DDBJ whole genome shotgun (WGS) entry which is preliminary data.</text>
</comment>
<dbReference type="Pfam" id="PF00550">
    <property type="entry name" value="PP-binding"/>
    <property type="match status" value="1"/>
</dbReference>
<feature type="domain" description="Carrier" evidence="4">
    <location>
        <begin position="1393"/>
        <end position="1468"/>
    </location>
</feature>
<dbReference type="Gene3D" id="3.40.50.12780">
    <property type="entry name" value="N-terminal domain of ligase-like"/>
    <property type="match status" value="1"/>
</dbReference>
<dbReference type="NCBIfam" id="TIGR04020">
    <property type="entry name" value="seco_metab_LLM"/>
    <property type="match status" value="1"/>
</dbReference>
<proteinExistence type="predicted"/>
<dbReference type="FunFam" id="1.10.1200.10:FF:000005">
    <property type="entry name" value="Nonribosomal peptide synthetase 1"/>
    <property type="match status" value="1"/>
</dbReference>
<dbReference type="GO" id="GO:0043041">
    <property type="term" value="P:amino acid activation for nonribosomal peptide biosynthetic process"/>
    <property type="evidence" value="ECO:0007669"/>
    <property type="project" value="TreeGrafter"/>
</dbReference>
<name>A0A365XWI7_9BACT</name>
<dbReference type="SUPFAM" id="SSF47336">
    <property type="entry name" value="ACP-like"/>
    <property type="match status" value="1"/>
</dbReference>
<organism evidence="5 6">
    <name type="scientific">Chitinophaga flava</name>
    <dbReference type="NCBI Taxonomy" id="2259036"/>
    <lineage>
        <taxon>Bacteria</taxon>
        <taxon>Pseudomonadati</taxon>
        <taxon>Bacteroidota</taxon>
        <taxon>Chitinophagia</taxon>
        <taxon>Chitinophagales</taxon>
        <taxon>Chitinophagaceae</taxon>
        <taxon>Chitinophaga</taxon>
    </lineage>
</organism>
<reference evidence="5 6" key="1">
    <citation type="submission" date="2018-05" db="EMBL/GenBank/DDBJ databases">
        <title>Chitinophaga sp. K3CV102501T nov., isolated from isolated from a monsoon evergreen broad-leaved forest soil.</title>
        <authorList>
            <person name="Lv Y."/>
        </authorList>
    </citation>
    <scope>NUCLEOTIDE SEQUENCE [LARGE SCALE GENOMIC DNA]</scope>
    <source>
        <strain evidence="5 6">GDMCC 1.1325</strain>
    </source>
</reference>
<evidence type="ECO:0000256" key="3">
    <source>
        <dbReference type="ARBA" id="ARBA00022553"/>
    </source>
</evidence>
<dbReference type="InterPro" id="IPR009081">
    <property type="entry name" value="PP-bd_ACP"/>
</dbReference>
<evidence type="ECO:0000259" key="4">
    <source>
        <dbReference type="PROSITE" id="PS50075"/>
    </source>
</evidence>
<dbReference type="PANTHER" id="PTHR45527:SF1">
    <property type="entry name" value="FATTY ACID SYNTHASE"/>
    <property type="match status" value="1"/>
</dbReference>
<dbReference type="PROSITE" id="PS50075">
    <property type="entry name" value="CARRIER"/>
    <property type="match status" value="1"/>
</dbReference>
<dbReference type="Pfam" id="PF13193">
    <property type="entry name" value="AMP-binding_C"/>
    <property type="match status" value="1"/>
</dbReference>
<dbReference type="SUPFAM" id="SSF52777">
    <property type="entry name" value="CoA-dependent acyltransferases"/>
    <property type="match status" value="2"/>
</dbReference>
<evidence type="ECO:0000256" key="2">
    <source>
        <dbReference type="ARBA" id="ARBA00022450"/>
    </source>
</evidence>
<sequence>MKTASLVKHIREQGIDMRLSGENLELIFVNETVDNAVIEQIKAHKQDIVAYLRSIMSTAKWEQIPQVAVQDIYPVTSSQLRFWILCQMEDVNKAYNLPAVLRLEGALDATMLQATFEQLIARHEILRTHFTATADGAIGQKVLGARDAGFEMQIRELQDDQQIEDTIATFIQAPFELKDTLLFKALLLRKNEQEHYLCINIHHIIADGGSLEILLTELMHIYNALTTPTPVRLPELRVQFKDYAAWVNNRQQAGDDAAYWSETFSGELPVINLPTYQPRPALKTYNGAVYTHSWEPQLLKQLKEFSHENKGTVFMALMAGLNGLLHRYTGQTDIILGTPISGRSHADLQGQIGLYINTLPVRMQFDGSNSFSNLFSLQKTNLEAVYAHADYPFGDLVHQLNLTRDVSRSPLFDVLVIHQRKNDEQLPAGTGFSGLTCSFFNNRKSTVSKYDITFAFFEDENRLTLSIEYNTDLFLETFISDLARNVERFIRECLHDPKQEIQRIAYLDEAQVQQLLHGFNNTSTAYDTTATIVSQFRTQVKLTPDNTAFVCEDRQISYRELDERSTQLALHLQSLGAGPGAVIGVCLGRSIEMMTGILAIFKCGAAYLPVDPFYPLDRIDYILHHSRAALVLTNDQTSPIIAAGLTNVNIEHPEAWQTSGTAALPVVNSDTAAYVIYTSGSTGKPKGVQVSHRNLVNFMEGMNQRFAKTNDAAVWLAMTSISFDISILELLWTLTRGDKVVIHLERPVPVMPRPEMDFSLFYFPAGTSSPDNRYRLLLEGAKFADQHGFKAIWVPERHFHHFGDQFPNPSVAAAAVSTITQNIKIRSGSVVLPLHDPVRVAEEWSMIDNLSSGRVELSIASGWHPNDFVLAPGEYQDRHRSMRDKIVTLKDLWEGKSLTRKNGVGKDFEFTIHPRPVQSRLPLWITAAGSIDTFKYAGSIGANILTHLLGQSIEELGEKVKIYRQTLLEHGFDPQQGKVALMVHSFVNNNPELVRKVVEAPFKNYLKTSLNLLKPMAEEKGLDVEKDVDALLEMGFRRFYNTGSLFGTPESCLEIINRIYEADINEVACLIDFGVDEDLVAASLPDLHKLKEMVRRAREQAGFITARMERLTAEEETGALIARHGVTHMQSTPSFYEELLQQPGGKAALQQIRTLLVGGEPLKRSLAENLFETRQREIYNMYGPTETTIWSSVKTVISAQDITIGTPIANTGIYVLDHLHQLCPVGVAGELCIGGDGVATGYLHEESLTAVRFIEHRFDQYLRIYKTGDLARWLPNGELECLGRLDRQVKIRGYRIELEEIENVIASNPDVTQCVVASIQKNNQPLLTAYVKAHHAVDGAAIKDWLRLRLPHYMIPQHVMIVDDFPYTPNGKIDHKKLPHPGDEHIVAAKFVAPATELEKKLAKIWSEFLKVEAVSVEDNFFEIGGNSMRAFQLLSIINTSLNTDMKIIAFFQYPTVRTLAEHLSPKNTRKEIQVEENEMEDVDDLIHFMGNMEH</sequence>
<dbReference type="InterPro" id="IPR041464">
    <property type="entry name" value="TubC_N"/>
</dbReference>
<keyword evidence="3" id="KW-0597">Phosphoprotein</keyword>
<comment type="cofactor">
    <cofactor evidence="1">
        <name>pantetheine 4'-phosphate</name>
        <dbReference type="ChEBI" id="CHEBI:47942"/>
    </cofactor>
</comment>
<protein>
    <recommendedName>
        <fullName evidence="4">Carrier domain-containing protein</fullName>
    </recommendedName>
</protein>
<dbReference type="InterPro" id="IPR025110">
    <property type="entry name" value="AMP-bd_C"/>
</dbReference>
<dbReference type="SUPFAM" id="SSF56801">
    <property type="entry name" value="Acetyl-CoA synthetase-like"/>
    <property type="match status" value="2"/>
</dbReference>
<evidence type="ECO:0000313" key="6">
    <source>
        <dbReference type="Proteomes" id="UP000253410"/>
    </source>
</evidence>
<dbReference type="InterPro" id="IPR044894">
    <property type="entry name" value="TubC_N_sf"/>
</dbReference>
<dbReference type="InterPro" id="IPR042099">
    <property type="entry name" value="ANL_N_sf"/>
</dbReference>
<dbReference type="Pfam" id="PF18563">
    <property type="entry name" value="TubC_N"/>
    <property type="match status" value="1"/>
</dbReference>
<dbReference type="Gene3D" id="1.10.10.1830">
    <property type="entry name" value="Non-ribosomal peptide synthase, adenylation domain"/>
    <property type="match status" value="1"/>
</dbReference>
<keyword evidence="6" id="KW-1185">Reference proteome</keyword>
<dbReference type="GO" id="GO:0005737">
    <property type="term" value="C:cytoplasm"/>
    <property type="evidence" value="ECO:0007669"/>
    <property type="project" value="TreeGrafter"/>
</dbReference>
<dbReference type="InterPro" id="IPR036736">
    <property type="entry name" value="ACP-like_sf"/>
</dbReference>